<dbReference type="RefSeq" id="WP_013193995.1">
    <property type="nucleotide sequence ID" value="NC_014253.1"/>
</dbReference>
<dbReference type="AlphaFoldDB" id="D7E885"/>
<name>D7E885_METEZ</name>
<dbReference type="KEGG" id="mev:Metev_0515"/>
<dbReference type="GO" id="GO:0005886">
    <property type="term" value="C:plasma membrane"/>
    <property type="evidence" value="ECO:0007669"/>
    <property type="project" value="UniProtKB-SubCell"/>
</dbReference>
<evidence type="ECO:0000256" key="4">
    <source>
        <dbReference type="ARBA" id="ARBA00023136"/>
    </source>
</evidence>
<reference evidence="6 7" key="1">
    <citation type="submission" date="2010-06" db="EMBL/GenBank/DDBJ databases">
        <title>Complete sequence chromosome of Methanohalobium evestigatum Z-7303.</title>
        <authorList>
            <consortium name="US DOE Joint Genome Institute"/>
            <person name="Lucas S."/>
            <person name="Copeland A."/>
            <person name="Lapidus A."/>
            <person name="Cheng J.-F."/>
            <person name="Bruce D."/>
            <person name="Goodwin L."/>
            <person name="Pitluck S."/>
            <person name="Saunders E."/>
            <person name="Detter J.C."/>
            <person name="Han C."/>
            <person name="Tapia R."/>
            <person name="Land M."/>
            <person name="Hauser L."/>
            <person name="Kyrpides N."/>
            <person name="Mikhailova N."/>
            <person name="Sieprawska-Lupa M."/>
            <person name="Whitman W.B."/>
            <person name="Anderson I."/>
            <person name="Woyke T."/>
        </authorList>
    </citation>
    <scope>NUCLEOTIDE SEQUENCE [LARGE SCALE GENOMIC DNA]</scope>
    <source>
        <strain evidence="7">ATCC BAA-1072 / DSM 3721 / NBRC 107634 / OCM 161 / Z-7303</strain>
    </source>
</reference>
<evidence type="ECO:0000313" key="7">
    <source>
        <dbReference type="Proteomes" id="UP000000391"/>
    </source>
</evidence>
<feature type="transmembrane region" description="Helical" evidence="5">
    <location>
        <begin position="73"/>
        <end position="91"/>
    </location>
</feature>
<accession>D7E885</accession>
<keyword evidence="3 5" id="KW-1133">Transmembrane helix</keyword>
<comment type="similarity">
    <text evidence="5">Belongs to the 4-toluene sulfonate uptake permease (TSUP) (TC 2.A.102) family.</text>
</comment>
<feature type="transmembrane region" description="Helical" evidence="5">
    <location>
        <begin position="7"/>
        <end position="35"/>
    </location>
</feature>
<dbReference type="OrthoDB" id="57422at2157"/>
<dbReference type="InterPro" id="IPR002781">
    <property type="entry name" value="TM_pro_TauE-like"/>
</dbReference>
<dbReference type="GeneID" id="9346136"/>
<dbReference type="Pfam" id="PF01925">
    <property type="entry name" value="TauE"/>
    <property type="match status" value="1"/>
</dbReference>
<feature type="transmembrane region" description="Helical" evidence="5">
    <location>
        <begin position="41"/>
        <end position="61"/>
    </location>
</feature>
<dbReference type="Proteomes" id="UP000000391">
    <property type="component" value="Chromosome"/>
</dbReference>
<feature type="transmembrane region" description="Helical" evidence="5">
    <location>
        <begin position="204"/>
        <end position="225"/>
    </location>
</feature>
<protein>
    <recommendedName>
        <fullName evidence="5">Probable membrane transporter protein</fullName>
    </recommendedName>
</protein>
<dbReference type="EMBL" id="CP002069">
    <property type="protein sequence ID" value="ADI73427.1"/>
    <property type="molecule type" value="Genomic_DNA"/>
</dbReference>
<organism evidence="6 7">
    <name type="scientific">Methanohalobium evestigatum (strain ATCC BAA-1072 / DSM 3721 / NBRC 107634 / OCM 161 / Z-7303)</name>
    <dbReference type="NCBI Taxonomy" id="644295"/>
    <lineage>
        <taxon>Archaea</taxon>
        <taxon>Methanobacteriati</taxon>
        <taxon>Methanobacteriota</taxon>
        <taxon>Stenosarchaea group</taxon>
        <taxon>Methanomicrobia</taxon>
        <taxon>Methanosarcinales</taxon>
        <taxon>Methanosarcinaceae</taxon>
        <taxon>Methanohalobium</taxon>
    </lineage>
</organism>
<dbReference type="PANTHER" id="PTHR43701">
    <property type="entry name" value="MEMBRANE TRANSPORTER PROTEIN MJ0441-RELATED"/>
    <property type="match status" value="1"/>
</dbReference>
<feature type="transmembrane region" description="Helical" evidence="5">
    <location>
        <begin position="231"/>
        <end position="249"/>
    </location>
</feature>
<feature type="transmembrane region" description="Helical" evidence="5">
    <location>
        <begin position="135"/>
        <end position="168"/>
    </location>
</feature>
<proteinExistence type="inferred from homology"/>
<keyword evidence="4 5" id="KW-0472">Membrane</keyword>
<keyword evidence="7" id="KW-1185">Reference proteome</keyword>
<dbReference type="InterPro" id="IPR051598">
    <property type="entry name" value="TSUP/Inactive_protease-like"/>
</dbReference>
<feature type="transmembrane region" description="Helical" evidence="5">
    <location>
        <begin position="97"/>
        <end position="115"/>
    </location>
</feature>
<comment type="subcellular location">
    <subcellularLocation>
        <location evidence="5">Cell membrane</location>
        <topology evidence="5">Multi-pass membrane protein</topology>
    </subcellularLocation>
    <subcellularLocation>
        <location evidence="1">Membrane</location>
        <topology evidence="1">Multi-pass membrane protein</topology>
    </subcellularLocation>
</comment>
<evidence type="ECO:0000256" key="5">
    <source>
        <dbReference type="RuleBase" id="RU363041"/>
    </source>
</evidence>
<keyword evidence="5" id="KW-1003">Cell membrane</keyword>
<dbReference type="STRING" id="644295.Metev_0515"/>
<dbReference type="HOGENOM" id="CLU_045498_5_4_2"/>
<evidence type="ECO:0000313" key="6">
    <source>
        <dbReference type="EMBL" id="ADI73427.1"/>
    </source>
</evidence>
<sequence>MEPFLIAIIVFFLAILFSIIGTGGSTIYVPLLYWIGIDLHIVIPTVLLINTFATGSATIFYTKKKMVDFKTAIPLILTSVAGAPIGAYFSKSTPQDLLILIFAVLLLLIGIHMVFTSSRIGHLKCTGRGTRKNVIISLISGFMIGIVAGLLGLSGGVFIVPLLVYLGYNIKTASATSLFIIVFTSISGFLGHIGTSTGSLDAGLLVYSSLAGFLGAQVGSYFMIYRLKSKTINQMFGIVLWVVAIRLIIGFI</sequence>
<dbReference type="PANTHER" id="PTHR43701:SF2">
    <property type="entry name" value="MEMBRANE TRANSPORTER PROTEIN YJNA-RELATED"/>
    <property type="match status" value="1"/>
</dbReference>
<evidence type="ECO:0000256" key="1">
    <source>
        <dbReference type="ARBA" id="ARBA00004141"/>
    </source>
</evidence>
<feature type="transmembrane region" description="Helical" evidence="5">
    <location>
        <begin position="174"/>
        <end position="192"/>
    </location>
</feature>
<evidence type="ECO:0000256" key="3">
    <source>
        <dbReference type="ARBA" id="ARBA00022989"/>
    </source>
</evidence>
<keyword evidence="2 5" id="KW-0812">Transmembrane</keyword>
<gene>
    <name evidence="6" type="ordered locus">Metev_0515</name>
</gene>
<evidence type="ECO:0000256" key="2">
    <source>
        <dbReference type="ARBA" id="ARBA00022692"/>
    </source>
</evidence>